<keyword evidence="4" id="KW-0449">Lipoprotein</keyword>
<accession>A0ABV6A2B8</accession>
<feature type="region of interest" description="Disordered" evidence="1">
    <location>
        <begin position="258"/>
        <end position="280"/>
    </location>
</feature>
<gene>
    <name evidence="4" type="ORF">ACFFQA_25485</name>
</gene>
<comment type="caution">
    <text evidence="4">The sequence shown here is derived from an EMBL/GenBank/DDBJ whole genome shotgun (WGS) entry which is preliminary data.</text>
</comment>
<reference evidence="4 5" key="1">
    <citation type="submission" date="2024-09" db="EMBL/GenBank/DDBJ databases">
        <authorList>
            <person name="Sun Q."/>
            <person name="Mori K."/>
        </authorList>
    </citation>
    <scope>NUCLEOTIDE SEQUENCE [LARGE SCALE GENOMIC DNA]</scope>
    <source>
        <strain evidence="4 5">TBRC 7907</strain>
    </source>
</reference>
<dbReference type="InterPro" id="IPR033434">
    <property type="entry name" value="MucB/RseB_N"/>
</dbReference>
<dbReference type="EMBL" id="JBHLZU010000020">
    <property type="protein sequence ID" value="MFB9907302.1"/>
    <property type="molecule type" value="Genomic_DNA"/>
</dbReference>
<name>A0ABV6A2B8_9PSEU</name>
<dbReference type="Pfam" id="PF03888">
    <property type="entry name" value="MucB_RseB"/>
    <property type="match status" value="1"/>
</dbReference>
<feature type="domain" description="MucB/RseB N-terminal" evidence="3">
    <location>
        <begin position="163"/>
        <end position="231"/>
    </location>
</feature>
<dbReference type="InterPro" id="IPR029046">
    <property type="entry name" value="LolA/LolB/LppX"/>
</dbReference>
<feature type="signal peptide" evidence="2">
    <location>
        <begin position="1"/>
        <end position="33"/>
    </location>
</feature>
<dbReference type="RefSeq" id="WP_377857178.1">
    <property type="nucleotide sequence ID" value="NZ_JBHLZU010000020.1"/>
</dbReference>
<dbReference type="PANTHER" id="PTHR37507">
    <property type="entry name" value="SPORULATION PROTEIN YDCC"/>
    <property type="match status" value="1"/>
</dbReference>
<evidence type="ECO:0000256" key="1">
    <source>
        <dbReference type="SAM" id="MobiDB-lite"/>
    </source>
</evidence>
<evidence type="ECO:0000313" key="5">
    <source>
        <dbReference type="Proteomes" id="UP001589693"/>
    </source>
</evidence>
<dbReference type="PANTHER" id="PTHR37507:SF2">
    <property type="entry name" value="SPORULATION PROTEIN YDCC"/>
    <property type="match status" value="1"/>
</dbReference>
<proteinExistence type="predicted"/>
<organism evidence="4 5">
    <name type="scientific">Allokutzneria oryzae</name>
    <dbReference type="NCBI Taxonomy" id="1378989"/>
    <lineage>
        <taxon>Bacteria</taxon>
        <taxon>Bacillati</taxon>
        <taxon>Actinomycetota</taxon>
        <taxon>Actinomycetes</taxon>
        <taxon>Pseudonocardiales</taxon>
        <taxon>Pseudonocardiaceae</taxon>
        <taxon>Allokutzneria</taxon>
    </lineage>
</organism>
<dbReference type="Gene3D" id="2.50.20.10">
    <property type="entry name" value="Lipoprotein localisation LolA/LolB/LppX"/>
    <property type="match status" value="1"/>
</dbReference>
<protein>
    <submittedName>
        <fullName evidence="4">Outer membrane lipoprotein carrier protein LolA</fullName>
    </submittedName>
</protein>
<keyword evidence="2" id="KW-0732">Signal</keyword>
<evidence type="ECO:0000259" key="3">
    <source>
        <dbReference type="Pfam" id="PF03888"/>
    </source>
</evidence>
<dbReference type="Proteomes" id="UP001589693">
    <property type="component" value="Unassembled WGS sequence"/>
</dbReference>
<keyword evidence="5" id="KW-1185">Reference proteome</keyword>
<dbReference type="SUPFAM" id="SSF89392">
    <property type="entry name" value="Prokaryotic lipoproteins and lipoprotein localization factors"/>
    <property type="match status" value="1"/>
</dbReference>
<feature type="chain" id="PRO_5046515750" evidence="2">
    <location>
        <begin position="34"/>
        <end position="371"/>
    </location>
</feature>
<evidence type="ECO:0000256" key="2">
    <source>
        <dbReference type="SAM" id="SignalP"/>
    </source>
</evidence>
<feature type="compositionally biased region" description="Basic and acidic residues" evidence="1">
    <location>
        <begin position="258"/>
        <end position="269"/>
    </location>
</feature>
<sequence length="371" mass="38611">MDRKKATVAAATAGAIAGAVGLTVLAMPTGAGAAPVLPPVNPEQLVQSVLSQKEIPALGGTVEGKTNLGIPAIPNLPQELSGVSARVWSDGTGKVRVASSQAGGEKIAVNDGTTAWTWDSSTKVATKHTYDKDAAPKGKPEELSDPASAAKKIIDLVRPSSSISVDGTASVAGRDAYELVLAPAPSERTLLREVRVAVDAEKRLPLRVVVLANGSSEPVAQIGFTKLDIGAQDPKLFTFTPPAGAKVEDSASKLKEFESKHREEIEKHQKPGSSPKPMETDRVKVVGDGWDTTVVGRLPKLDELPKSGEKGAAVQNPLDMVKQFGTKVEGPWGKGYLITTKVGTGLLTEDGRFAAGAVPSQVLVEAIGTVK</sequence>
<dbReference type="InterPro" id="IPR052944">
    <property type="entry name" value="Sporulation_related"/>
</dbReference>
<evidence type="ECO:0000313" key="4">
    <source>
        <dbReference type="EMBL" id="MFB9907302.1"/>
    </source>
</evidence>